<dbReference type="EMBL" id="CATQJA010002659">
    <property type="protein sequence ID" value="CAJ0580357.1"/>
    <property type="molecule type" value="Genomic_DNA"/>
</dbReference>
<dbReference type="AlphaFoldDB" id="A0AA36D3D0"/>
<proteinExistence type="predicted"/>
<evidence type="ECO:0000313" key="2">
    <source>
        <dbReference type="EMBL" id="CAJ0580357.1"/>
    </source>
</evidence>
<reference evidence="2" key="1">
    <citation type="submission" date="2023-06" db="EMBL/GenBank/DDBJ databases">
        <authorList>
            <person name="Delattre M."/>
        </authorList>
    </citation>
    <scope>NUCLEOTIDE SEQUENCE</scope>
    <source>
        <strain evidence="2">AF72</strain>
    </source>
</reference>
<name>A0AA36D3D0_9BILA</name>
<evidence type="ECO:0000256" key="1">
    <source>
        <dbReference type="SAM" id="MobiDB-lite"/>
    </source>
</evidence>
<organism evidence="2 3">
    <name type="scientific">Mesorhabditis spiculigera</name>
    <dbReference type="NCBI Taxonomy" id="96644"/>
    <lineage>
        <taxon>Eukaryota</taxon>
        <taxon>Metazoa</taxon>
        <taxon>Ecdysozoa</taxon>
        <taxon>Nematoda</taxon>
        <taxon>Chromadorea</taxon>
        <taxon>Rhabditida</taxon>
        <taxon>Rhabditina</taxon>
        <taxon>Rhabditomorpha</taxon>
        <taxon>Rhabditoidea</taxon>
        <taxon>Rhabditidae</taxon>
        <taxon>Mesorhabditinae</taxon>
        <taxon>Mesorhabditis</taxon>
    </lineage>
</organism>
<feature type="region of interest" description="Disordered" evidence="1">
    <location>
        <begin position="41"/>
        <end position="60"/>
    </location>
</feature>
<feature type="non-terminal residue" evidence="2">
    <location>
        <position position="77"/>
    </location>
</feature>
<evidence type="ECO:0000313" key="3">
    <source>
        <dbReference type="Proteomes" id="UP001177023"/>
    </source>
</evidence>
<accession>A0AA36D3D0</accession>
<gene>
    <name evidence="2" type="ORF">MSPICULIGERA_LOCUS18555</name>
</gene>
<comment type="caution">
    <text evidence="2">The sequence shown here is derived from an EMBL/GenBank/DDBJ whole genome shotgun (WGS) entry which is preliminary data.</text>
</comment>
<protein>
    <submittedName>
        <fullName evidence="2">Uncharacterized protein</fullName>
    </submittedName>
</protein>
<keyword evidence="3" id="KW-1185">Reference proteome</keyword>
<dbReference type="Proteomes" id="UP001177023">
    <property type="component" value="Unassembled WGS sequence"/>
</dbReference>
<feature type="compositionally biased region" description="Polar residues" evidence="1">
    <location>
        <begin position="45"/>
        <end position="60"/>
    </location>
</feature>
<sequence>MAEADAIKAFFVQVRFGSVPGRLAKGKFYTRVWAPGCSTCGPKAKTSSLTSGGKRNSTESAKALPISSLLPGNSISG</sequence>